<evidence type="ECO:0000256" key="1">
    <source>
        <dbReference type="SAM" id="MobiDB-lite"/>
    </source>
</evidence>
<feature type="non-terminal residue" evidence="2">
    <location>
        <position position="1"/>
    </location>
</feature>
<protein>
    <submittedName>
        <fullName evidence="2">Uncharacterized protein</fullName>
    </submittedName>
</protein>
<organism evidence="2">
    <name type="scientific">Nothobranchius kuhntae</name>
    <name type="common">Beira killifish</name>
    <dbReference type="NCBI Taxonomy" id="321403"/>
    <lineage>
        <taxon>Eukaryota</taxon>
        <taxon>Metazoa</taxon>
        <taxon>Chordata</taxon>
        <taxon>Craniata</taxon>
        <taxon>Vertebrata</taxon>
        <taxon>Euteleostomi</taxon>
        <taxon>Actinopterygii</taxon>
        <taxon>Neopterygii</taxon>
        <taxon>Teleostei</taxon>
        <taxon>Neoteleostei</taxon>
        <taxon>Acanthomorphata</taxon>
        <taxon>Ovalentaria</taxon>
        <taxon>Atherinomorphae</taxon>
        <taxon>Cyprinodontiformes</taxon>
        <taxon>Nothobranchiidae</taxon>
        <taxon>Nothobranchius</taxon>
    </lineage>
</organism>
<reference evidence="2" key="1">
    <citation type="submission" date="2016-05" db="EMBL/GenBank/DDBJ databases">
        <authorList>
            <person name="Lavstsen T."/>
            <person name="Jespersen J.S."/>
        </authorList>
    </citation>
    <scope>NUCLEOTIDE SEQUENCE</scope>
    <source>
        <tissue evidence="2">Brain</tissue>
    </source>
</reference>
<accession>A0A1A8I1Y8</accession>
<dbReference type="AlphaFoldDB" id="A0A1A8I1Y8"/>
<gene>
    <name evidence="2" type="primary">LOC100159119</name>
</gene>
<evidence type="ECO:0000313" key="2">
    <source>
        <dbReference type="EMBL" id="SBQ90930.1"/>
    </source>
</evidence>
<dbReference type="EMBL" id="HAED01004900">
    <property type="protein sequence ID" value="SBQ90930.1"/>
    <property type="molecule type" value="Transcribed_RNA"/>
</dbReference>
<sequence>RKSLHQGRPRPVNSLSADGPQQTQQLVLVSQLSWAKEQCRSSSSVLIHV</sequence>
<feature type="region of interest" description="Disordered" evidence="1">
    <location>
        <begin position="1"/>
        <end position="20"/>
    </location>
</feature>
<reference evidence="2" key="2">
    <citation type="submission" date="2016-06" db="EMBL/GenBank/DDBJ databases">
        <title>The genome of a short-lived fish provides insights into sex chromosome evolution and the genetic control of aging.</title>
        <authorList>
            <person name="Reichwald K."/>
            <person name="Felder M."/>
            <person name="Petzold A."/>
            <person name="Koch P."/>
            <person name="Groth M."/>
            <person name="Platzer M."/>
        </authorList>
    </citation>
    <scope>NUCLEOTIDE SEQUENCE</scope>
    <source>
        <tissue evidence="2">Brain</tissue>
    </source>
</reference>
<proteinExistence type="predicted"/>
<name>A0A1A8I1Y8_NOTKU</name>